<organism evidence="1 2">
    <name type="scientific">Streptomyces chrestomyceticus</name>
    <dbReference type="NCBI Taxonomy" id="68185"/>
    <lineage>
        <taxon>Bacteria</taxon>
        <taxon>Bacillati</taxon>
        <taxon>Actinomycetota</taxon>
        <taxon>Actinomycetes</taxon>
        <taxon>Kitasatosporales</taxon>
        <taxon>Streptomycetaceae</taxon>
        <taxon>Streptomyces</taxon>
    </lineage>
</organism>
<name>A0ABU7X1I5_9ACTN</name>
<evidence type="ECO:0000313" key="2">
    <source>
        <dbReference type="Proteomes" id="UP001348265"/>
    </source>
</evidence>
<dbReference type="RefSeq" id="WP_331788916.1">
    <property type="nucleotide sequence ID" value="NZ_JAVFKM010000020.1"/>
</dbReference>
<comment type="caution">
    <text evidence="1">The sequence shown here is derived from an EMBL/GenBank/DDBJ whole genome shotgun (WGS) entry which is preliminary data.</text>
</comment>
<dbReference type="EMBL" id="JAVFKM010000020">
    <property type="protein sequence ID" value="MEF3117542.1"/>
    <property type="molecule type" value="Genomic_DNA"/>
</dbReference>
<protein>
    <submittedName>
        <fullName evidence="1">Uncharacterized protein</fullName>
    </submittedName>
</protein>
<sequence>MARDGHALSTTRITALACGYHRTFAMLAAHAPVLTIDTTTRPSGPAG</sequence>
<evidence type="ECO:0000313" key="1">
    <source>
        <dbReference type="EMBL" id="MEF3117542.1"/>
    </source>
</evidence>
<keyword evidence="2" id="KW-1185">Reference proteome</keyword>
<dbReference type="Proteomes" id="UP001348265">
    <property type="component" value="Unassembled WGS sequence"/>
</dbReference>
<gene>
    <name evidence="1" type="ORF">RB636_30660</name>
</gene>
<proteinExistence type="predicted"/>
<accession>A0ABU7X1I5</accession>
<reference evidence="1 2" key="1">
    <citation type="submission" date="2023-08" db="EMBL/GenBank/DDBJ databases">
        <authorList>
            <person name="Sharma P."/>
            <person name="Verma V."/>
            <person name="Mohan M.K."/>
            <person name="Dubey A.K."/>
        </authorList>
    </citation>
    <scope>NUCLEOTIDE SEQUENCE [LARGE SCALE GENOMIC DNA]</scope>
    <source>
        <strain evidence="1 2">ADP4</strain>
    </source>
</reference>